<dbReference type="PANTHER" id="PTHR46652:SF3">
    <property type="entry name" value="LEUCINE-RICH REPEAT-CONTAINING PROTEIN 9"/>
    <property type="match status" value="1"/>
</dbReference>
<dbReference type="AlphaFoldDB" id="A0A1C3E8S8"/>
<sequence length="312" mass="34487">MVEITSNSRTLTTARLAWLALTLQFLVILQPGCGSSTTTADHETMPDPPSQDVAMAPLAPEQPEDPLQKFQRELKARNPFLRLENMRAEEENGTIVRAEFENADLVDLSPLASTKLEALGIRNSLIQDLSPLKELPLKALYLEECQVKDLSPLANSSISTLWVTYAPLVDIKPLEGLPLKELNLLGTQVKDITPLAKSPLEMLWLNETQVSEIAPLAGLPLVSLTLHKTPVKDLSPLAKSTSLKRLHIGETAVEDLTPLASLKLDRLIFTPEKIQSGLEVIRQMPSLKELDTQFGQTPLRTPAQFWADTNRP</sequence>
<proteinExistence type="predicted"/>
<dbReference type="STRING" id="1841610.A6X21_08280"/>
<evidence type="ECO:0000256" key="2">
    <source>
        <dbReference type="ARBA" id="ARBA00022737"/>
    </source>
</evidence>
<dbReference type="InterPro" id="IPR032675">
    <property type="entry name" value="LRR_dom_sf"/>
</dbReference>
<dbReference type="RefSeq" id="WP_068849545.1">
    <property type="nucleotide sequence ID" value="NZ_LYDR01000127.1"/>
</dbReference>
<feature type="region of interest" description="Disordered" evidence="3">
    <location>
        <begin position="36"/>
        <end position="57"/>
    </location>
</feature>
<gene>
    <name evidence="4" type="ORF">A6X21_08280</name>
</gene>
<name>A0A1C3E8S8_9PLAN</name>
<dbReference type="SUPFAM" id="SSF52058">
    <property type="entry name" value="L domain-like"/>
    <property type="match status" value="1"/>
</dbReference>
<evidence type="ECO:0008006" key="6">
    <source>
        <dbReference type="Google" id="ProtNLM"/>
    </source>
</evidence>
<keyword evidence="5" id="KW-1185">Reference proteome</keyword>
<protein>
    <recommendedName>
        <fullName evidence="6">Internalin</fullName>
    </recommendedName>
</protein>
<organism evidence="4 5">
    <name type="scientific">Planctopirus hydrillae</name>
    <dbReference type="NCBI Taxonomy" id="1841610"/>
    <lineage>
        <taxon>Bacteria</taxon>
        <taxon>Pseudomonadati</taxon>
        <taxon>Planctomycetota</taxon>
        <taxon>Planctomycetia</taxon>
        <taxon>Planctomycetales</taxon>
        <taxon>Planctomycetaceae</taxon>
        <taxon>Planctopirus</taxon>
    </lineage>
</organism>
<evidence type="ECO:0000313" key="5">
    <source>
        <dbReference type="Proteomes" id="UP000094828"/>
    </source>
</evidence>
<evidence type="ECO:0000313" key="4">
    <source>
        <dbReference type="EMBL" id="ODA29655.1"/>
    </source>
</evidence>
<dbReference type="InterPro" id="IPR050836">
    <property type="entry name" value="SDS22/Internalin_LRR"/>
</dbReference>
<dbReference type="OrthoDB" id="210921at2"/>
<evidence type="ECO:0000256" key="1">
    <source>
        <dbReference type="ARBA" id="ARBA00022614"/>
    </source>
</evidence>
<dbReference type="Gene3D" id="3.80.10.10">
    <property type="entry name" value="Ribonuclease Inhibitor"/>
    <property type="match status" value="2"/>
</dbReference>
<keyword evidence="1" id="KW-0433">Leucine-rich repeat</keyword>
<keyword evidence="2" id="KW-0677">Repeat</keyword>
<comment type="caution">
    <text evidence="4">The sequence shown here is derived from an EMBL/GenBank/DDBJ whole genome shotgun (WGS) entry which is preliminary data.</text>
</comment>
<accession>A0A1C3E8S8</accession>
<reference evidence="4 5" key="1">
    <citation type="submission" date="2016-05" db="EMBL/GenBank/DDBJ databases">
        <title>Genomic and physiological characterization of Planctopirus sp. isolated from fresh water lake.</title>
        <authorList>
            <person name="Subhash Y."/>
            <person name="Ramana C."/>
        </authorList>
    </citation>
    <scope>NUCLEOTIDE SEQUENCE [LARGE SCALE GENOMIC DNA]</scope>
    <source>
        <strain evidence="4 5">JC280</strain>
    </source>
</reference>
<dbReference type="PANTHER" id="PTHR46652">
    <property type="entry name" value="LEUCINE-RICH REPEAT AND IQ DOMAIN-CONTAINING PROTEIN 1-RELATED"/>
    <property type="match status" value="1"/>
</dbReference>
<dbReference type="EMBL" id="LYDR01000127">
    <property type="protein sequence ID" value="ODA29655.1"/>
    <property type="molecule type" value="Genomic_DNA"/>
</dbReference>
<dbReference type="Proteomes" id="UP000094828">
    <property type="component" value="Unassembled WGS sequence"/>
</dbReference>
<evidence type="ECO:0000256" key="3">
    <source>
        <dbReference type="SAM" id="MobiDB-lite"/>
    </source>
</evidence>